<dbReference type="PANTHER" id="PTHR46382">
    <property type="entry name" value="PHOSPHATIDATE CYTIDYLYLTRANSFERASE"/>
    <property type="match status" value="1"/>
</dbReference>
<evidence type="ECO:0000256" key="16">
    <source>
        <dbReference type="ARBA" id="ARBA00023209"/>
    </source>
</evidence>
<dbReference type="EMBL" id="FOVE01000005">
    <property type="protein sequence ID" value="SFN22441.1"/>
    <property type="molecule type" value="Genomic_DNA"/>
</dbReference>
<proteinExistence type="inferred from homology"/>
<comment type="subcellular location">
    <subcellularLocation>
        <location evidence="2">Cell membrane</location>
        <topology evidence="2">Multi-pass membrane protein</topology>
    </subcellularLocation>
</comment>
<feature type="transmembrane region" description="Helical" evidence="19">
    <location>
        <begin position="209"/>
        <end position="228"/>
    </location>
</feature>
<evidence type="ECO:0000256" key="19">
    <source>
        <dbReference type="SAM" id="Phobius"/>
    </source>
</evidence>
<evidence type="ECO:0000256" key="6">
    <source>
        <dbReference type="ARBA" id="ARBA00012487"/>
    </source>
</evidence>
<keyword evidence="9" id="KW-0444">Lipid biosynthesis</keyword>
<evidence type="ECO:0000256" key="14">
    <source>
        <dbReference type="ARBA" id="ARBA00023098"/>
    </source>
</evidence>
<gene>
    <name evidence="20" type="ORF">SAMN05660284_00909</name>
</gene>
<evidence type="ECO:0000256" key="10">
    <source>
        <dbReference type="ARBA" id="ARBA00022679"/>
    </source>
</evidence>
<keyword evidence="15 19" id="KW-0472">Membrane</keyword>
<dbReference type="RefSeq" id="WP_091191939.1">
    <property type="nucleotide sequence ID" value="NZ_FOVE01000005.1"/>
</dbReference>
<feature type="transmembrane region" description="Helical" evidence="19">
    <location>
        <begin position="134"/>
        <end position="158"/>
    </location>
</feature>
<evidence type="ECO:0000256" key="1">
    <source>
        <dbReference type="ARBA" id="ARBA00001698"/>
    </source>
</evidence>
<keyword evidence="17" id="KW-1208">Phospholipid metabolism</keyword>
<keyword evidence="8" id="KW-1003">Cell membrane</keyword>
<evidence type="ECO:0000256" key="7">
    <source>
        <dbReference type="ARBA" id="ARBA00019373"/>
    </source>
</evidence>
<keyword evidence="14" id="KW-0443">Lipid metabolism</keyword>
<evidence type="ECO:0000256" key="5">
    <source>
        <dbReference type="ARBA" id="ARBA00010185"/>
    </source>
</evidence>
<dbReference type="EC" id="2.7.7.41" evidence="6 18"/>
<dbReference type="Pfam" id="PF01148">
    <property type="entry name" value="CTP_transf_1"/>
    <property type="match status" value="1"/>
</dbReference>
<feature type="transmembrane region" description="Helical" evidence="19">
    <location>
        <begin position="170"/>
        <end position="189"/>
    </location>
</feature>
<organism evidence="20 21">
    <name type="scientific">Formivibrio citricus</name>
    <dbReference type="NCBI Taxonomy" id="83765"/>
    <lineage>
        <taxon>Bacteria</taxon>
        <taxon>Pseudomonadati</taxon>
        <taxon>Pseudomonadota</taxon>
        <taxon>Betaproteobacteria</taxon>
        <taxon>Neisseriales</taxon>
        <taxon>Chitinibacteraceae</taxon>
        <taxon>Formivibrio</taxon>
    </lineage>
</organism>
<evidence type="ECO:0000313" key="21">
    <source>
        <dbReference type="Proteomes" id="UP000242869"/>
    </source>
</evidence>
<dbReference type="GO" id="GO:0016024">
    <property type="term" value="P:CDP-diacylglycerol biosynthetic process"/>
    <property type="evidence" value="ECO:0007669"/>
    <property type="project" value="UniProtKB-UniPathway"/>
</dbReference>
<evidence type="ECO:0000256" key="15">
    <source>
        <dbReference type="ARBA" id="ARBA00023136"/>
    </source>
</evidence>
<dbReference type="Proteomes" id="UP000242869">
    <property type="component" value="Unassembled WGS sequence"/>
</dbReference>
<evidence type="ECO:0000256" key="11">
    <source>
        <dbReference type="ARBA" id="ARBA00022692"/>
    </source>
</evidence>
<keyword evidence="16" id="KW-0594">Phospholipid biosynthesis</keyword>
<dbReference type="GO" id="GO:0004605">
    <property type="term" value="F:phosphatidate cytidylyltransferase activity"/>
    <property type="evidence" value="ECO:0007669"/>
    <property type="project" value="UniProtKB-EC"/>
</dbReference>
<keyword evidence="10 18" id="KW-0808">Transferase</keyword>
<dbReference type="UniPathway" id="UPA00557">
    <property type="reaction ID" value="UER00614"/>
</dbReference>
<keyword evidence="11 18" id="KW-0812">Transmembrane</keyword>
<keyword evidence="13 19" id="KW-1133">Transmembrane helix</keyword>
<dbReference type="AlphaFoldDB" id="A0A1I4X912"/>
<comment type="pathway">
    <text evidence="3 18">Phospholipid metabolism; CDP-diacylglycerol biosynthesis; CDP-diacylglycerol from sn-glycerol 3-phosphate: step 3/3.</text>
</comment>
<dbReference type="GO" id="GO:0005886">
    <property type="term" value="C:plasma membrane"/>
    <property type="evidence" value="ECO:0007669"/>
    <property type="project" value="UniProtKB-SubCell"/>
</dbReference>
<sequence>MFKTRVLTALVLVPLFLGALFLLPEKGWGLFCAVVMAAAASEWRRIAGMTGRLAVFFPMATSLAFIGVVFFPLPLWVLLGIFSAAGVFWLGVVPCWLARKWLLQRAGHLNIFIGWALLLPAGLAMLHLRGDGWLLLAIMMVAWVADTFAYFSGCLFGRHKLAPAISPGKTWEGAAGALLAVGAYVWFLPKPFAFFPGSFLATDPLTQKMVWLAGGVLLMVVSVFGDLLESLFKRQAGIKDSGHLLPGHGGVLDRIDSLLAILPVAAALYLAHDLFFVVPFGK</sequence>
<evidence type="ECO:0000256" key="3">
    <source>
        <dbReference type="ARBA" id="ARBA00005119"/>
    </source>
</evidence>
<evidence type="ECO:0000256" key="8">
    <source>
        <dbReference type="ARBA" id="ARBA00022475"/>
    </source>
</evidence>
<dbReference type="STRING" id="83765.SAMN05660284_00909"/>
<dbReference type="OrthoDB" id="9799199at2"/>
<evidence type="ECO:0000256" key="18">
    <source>
        <dbReference type="RuleBase" id="RU003938"/>
    </source>
</evidence>
<reference evidence="21" key="1">
    <citation type="submission" date="2016-10" db="EMBL/GenBank/DDBJ databases">
        <authorList>
            <person name="Varghese N."/>
            <person name="Submissions S."/>
        </authorList>
    </citation>
    <scope>NUCLEOTIDE SEQUENCE [LARGE SCALE GENOMIC DNA]</scope>
    <source>
        <strain evidence="21">DSM 6150</strain>
    </source>
</reference>
<comment type="pathway">
    <text evidence="4">Lipid metabolism.</text>
</comment>
<accession>A0A1I4X912</accession>
<evidence type="ECO:0000313" key="20">
    <source>
        <dbReference type="EMBL" id="SFN22441.1"/>
    </source>
</evidence>
<feature type="transmembrane region" description="Helical" evidence="19">
    <location>
        <begin position="258"/>
        <end position="280"/>
    </location>
</feature>
<keyword evidence="21" id="KW-1185">Reference proteome</keyword>
<dbReference type="PANTHER" id="PTHR46382:SF1">
    <property type="entry name" value="PHOSPHATIDATE CYTIDYLYLTRANSFERASE"/>
    <property type="match status" value="1"/>
</dbReference>
<evidence type="ECO:0000256" key="9">
    <source>
        <dbReference type="ARBA" id="ARBA00022516"/>
    </source>
</evidence>
<feature type="transmembrane region" description="Helical" evidence="19">
    <location>
        <begin position="109"/>
        <end position="128"/>
    </location>
</feature>
<feature type="transmembrane region" description="Helical" evidence="19">
    <location>
        <begin position="77"/>
        <end position="97"/>
    </location>
</feature>
<evidence type="ECO:0000256" key="12">
    <source>
        <dbReference type="ARBA" id="ARBA00022695"/>
    </source>
</evidence>
<evidence type="ECO:0000256" key="4">
    <source>
        <dbReference type="ARBA" id="ARBA00005189"/>
    </source>
</evidence>
<comment type="catalytic activity">
    <reaction evidence="1 18">
        <text>a 1,2-diacyl-sn-glycero-3-phosphate + CTP + H(+) = a CDP-1,2-diacyl-sn-glycerol + diphosphate</text>
        <dbReference type="Rhea" id="RHEA:16229"/>
        <dbReference type="ChEBI" id="CHEBI:15378"/>
        <dbReference type="ChEBI" id="CHEBI:33019"/>
        <dbReference type="ChEBI" id="CHEBI:37563"/>
        <dbReference type="ChEBI" id="CHEBI:58332"/>
        <dbReference type="ChEBI" id="CHEBI:58608"/>
        <dbReference type="EC" id="2.7.7.41"/>
    </reaction>
</comment>
<dbReference type="InterPro" id="IPR000374">
    <property type="entry name" value="PC_trans"/>
</dbReference>
<keyword evidence="12 18" id="KW-0548">Nucleotidyltransferase</keyword>
<evidence type="ECO:0000256" key="2">
    <source>
        <dbReference type="ARBA" id="ARBA00004651"/>
    </source>
</evidence>
<comment type="similarity">
    <text evidence="5 18">Belongs to the CDS family.</text>
</comment>
<evidence type="ECO:0000256" key="13">
    <source>
        <dbReference type="ARBA" id="ARBA00022989"/>
    </source>
</evidence>
<evidence type="ECO:0000256" key="17">
    <source>
        <dbReference type="ARBA" id="ARBA00023264"/>
    </source>
</evidence>
<feature type="transmembrane region" description="Helical" evidence="19">
    <location>
        <begin position="53"/>
        <end position="71"/>
    </location>
</feature>
<dbReference type="PROSITE" id="PS01315">
    <property type="entry name" value="CDS"/>
    <property type="match status" value="1"/>
</dbReference>
<protein>
    <recommendedName>
        <fullName evidence="7 18">Phosphatidate cytidylyltransferase</fullName>
        <ecNumber evidence="6 18">2.7.7.41</ecNumber>
    </recommendedName>
</protein>
<name>A0A1I4X912_9NEIS</name>